<protein>
    <submittedName>
        <fullName evidence="4">Response regulator</fullName>
    </submittedName>
</protein>
<feature type="domain" description="Response regulatory" evidence="3">
    <location>
        <begin position="18"/>
        <end position="132"/>
    </location>
</feature>
<dbReference type="Gene3D" id="3.40.50.2300">
    <property type="match status" value="2"/>
</dbReference>
<dbReference type="Proteomes" id="UP001217485">
    <property type="component" value="Unassembled WGS sequence"/>
</dbReference>
<feature type="modified residue" description="4-aspartylphosphate" evidence="2">
    <location>
        <position position="185"/>
    </location>
</feature>
<proteinExistence type="predicted"/>
<dbReference type="InterPro" id="IPR050595">
    <property type="entry name" value="Bact_response_regulator"/>
</dbReference>
<evidence type="ECO:0000313" key="4">
    <source>
        <dbReference type="EMBL" id="MDC0677319.1"/>
    </source>
</evidence>
<name>A0ABT5BT30_9BACT</name>
<reference evidence="4 5" key="1">
    <citation type="submission" date="2023-01" db="EMBL/GenBank/DDBJ databases">
        <title>Minimal conservation of predation-associated metabolite biosynthetic gene clusters underscores biosynthetic potential of Myxococcota including descriptions for ten novel species: Archangium lansinium sp. nov., Myxococcus landrumus sp. nov., Nannocystis bai.</title>
        <authorList>
            <person name="Ahearne A."/>
            <person name="Stevens C."/>
            <person name="Dowd S."/>
        </authorList>
    </citation>
    <scope>NUCLEOTIDE SEQUENCE [LARGE SCALE GENOMIC DNA]</scope>
    <source>
        <strain evidence="4 5">WIWO2</strain>
    </source>
</reference>
<dbReference type="CDD" id="cd00156">
    <property type="entry name" value="REC"/>
    <property type="match status" value="1"/>
</dbReference>
<evidence type="ECO:0000256" key="1">
    <source>
        <dbReference type="ARBA" id="ARBA00022553"/>
    </source>
</evidence>
<dbReference type="EMBL" id="JAQNDK010000001">
    <property type="protein sequence ID" value="MDC0677319.1"/>
    <property type="molecule type" value="Genomic_DNA"/>
</dbReference>
<evidence type="ECO:0000259" key="3">
    <source>
        <dbReference type="PROSITE" id="PS50110"/>
    </source>
</evidence>
<dbReference type="PROSITE" id="PS50110">
    <property type="entry name" value="RESPONSE_REGULATORY"/>
    <property type="match status" value="2"/>
</dbReference>
<gene>
    <name evidence="4" type="ORF">POL72_06160</name>
</gene>
<sequence>MTGGQAMQVQEAAQRGKRVLVIDDEEGMRVTLAASLELEGYEVVEARDGIHALELVRQQAFTLVISDIRMPGLNGVETFRELKRIQPELTVVLMTAFALEKLIEEAIAEGVYTVIHKPFSMDHLARIVARAVDSPAVLVVDDVPKVADSIVAVLRAAGLSALAVHDGRAAVQYVSERGIDVCVLDLVMPHQDGVTTCAQMRGLKKRVTVIAMTGHAVPEMVSAIMSKGGYACLHKPFDAHELIHTIARARGDAAQG</sequence>
<keyword evidence="1 2" id="KW-0597">Phosphoprotein</keyword>
<keyword evidence="5" id="KW-1185">Reference proteome</keyword>
<organism evidence="4 5">
    <name type="scientific">Sorangium atrum</name>
    <dbReference type="NCBI Taxonomy" id="2995308"/>
    <lineage>
        <taxon>Bacteria</taxon>
        <taxon>Pseudomonadati</taxon>
        <taxon>Myxococcota</taxon>
        <taxon>Polyangia</taxon>
        <taxon>Polyangiales</taxon>
        <taxon>Polyangiaceae</taxon>
        <taxon>Sorangium</taxon>
    </lineage>
</organism>
<feature type="domain" description="Response regulatory" evidence="3">
    <location>
        <begin position="136"/>
        <end position="250"/>
    </location>
</feature>
<feature type="modified residue" description="4-aspartylphosphate" evidence="2">
    <location>
        <position position="67"/>
    </location>
</feature>
<dbReference type="RefSeq" id="WP_272094083.1">
    <property type="nucleotide sequence ID" value="NZ_JAQNDK010000001.1"/>
</dbReference>
<evidence type="ECO:0000256" key="2">
    <source>
        <dbReference type="PROSITE-ProRule" id="PRU00169"/>
    </source>
</evidence>
<dbReference type="PANTHER" id="PTHR44591:SF3">
    <property type="entry name" value="RESPONSE REGULATORY DOMAIN-CONTAINING PROTEIN"/>
    <property type="match status" value="1"/>
</dbReference>
<dbReference type="InterPro" id="IPR001789">
    <property type="entry name" value="Sig_transdc_resp-reg_receiver"/>
</dbReference>
<evidence type="ECO:0000313" key="5">
    <source>
        <dbReference type="Proteomes" id="UP001217485"/>
    </source>
</evidence>
<dbReference type="PANTHER" id="PTHR44591">
    <property type="entry name" value="STRESS RESPONSE REGULATOR PROTEIN 1"/>
    <property type="match status" value="1"/>
</dbReference>
<comment type="caution">
    <text evidence="4">The sequence shown here is derived from an EMBL/GenBank/DDBJ whole genome shotgun (WGS) entry which is preliminary data.</text>
</comment>
<dbReference type="SMART" id="SM00448">
    <property type="entry name" value="REC"/>
    <property type="match status" value="2"/>
</dbReference>
<dbReference type="InterPro" id="IPR011006">
    <property type="entry name" value="CheY-like_superfamily"/>
</dbReference>
<dbReference type="SUPFAM" id="SSF52172">
    <property type="entry name" value="CheY-like"/>
    <property type="match status" value="2"/>
</dbReference>
<accession>A0ABT5BT30</accession>
<dbReference type="Pfam" id="PF00072">
    <property type="entry name" value="Response_reg"/>
    <property type="match status" value="2"/>
</dbReference>